<organism evidence="1">
    <name type="scientific">Manihot esculenta</name>
    <name type="common">Cassava</name>
    <name type="synonym">Jatropha manihot</name>
    <dbReference type="NCBI Taxonomy" id="3983"/>
    <lineage>
        <taxon>Eukaryota</taxon>
        <taxon>Viridiplantae</taxon>
        <taxon>Streptophyta</taxon>
        <taxon>Embryophyta</taxon>
        <taxon>Tracheophyta</taxon>
        <taxon>Spermatophyta</taxon>
        <taxon>Magnoliopsida</taxon>
        <taxon>eudicotyledons</taxon>
        <taxon>Gunneridae</taxon>
        <taxon>Pentapetalae</taxon>
        <taxon>rosids</taxon>
        <taxon>fabids</taxon>
        <taxon>Malpighiales</taxon>
        <taxon>Euphorbiaceae</taxon>
        <taxon>Crotonoideae</taxon>
        <taxon>Manihoteae</taxon>
        <taxon>Manihot</taxon>
    </lineage>
</organism>
<name>A0A199U9J6_MANES</name>
<sequence>MDSHSGGGGDVVMSYGQLSSQSKCGGYILYLINNQVVTRLWDLSEYYPMHGKKKVASDSLSSSLT</sequence>
<protein>
    <submittedName>
        <fullName evidence="1">Uncharacterized protein</fullName>
    </submittedName>
</protein>
<accession>A0A199U9J6</accession>
<proteinExistence type="predicted"/>
<reference evidence="1" key="1">
    <citation type="submission" date="2016-02" db="EMBL/GenBank/DDBJ databases">
        <title>WGS assembly of Manihot esculenta.</title>
        <authorList>
            <person name="Bredeson J.V."/>
            <person name="Prochnik S.E."/>
            <person name="Lyons J.B."/>
            <person name="Schmutz J."/>
            <person name="Grimwood J."/>
            <person name="Vrebalov J."/>
            <person name="Bart R.S."/>
            <person name="Amuge T."/>
            <person name="Ferguson M.E."/>
            <person name="Green R."/>
            <person name="Putnam N."/>
            <person name="Stites J."/>
            <person name="Rounsley S."/>
            <person name="Rokhsar D.S."/>
        </authorList>
    </citation>
    <scope>NUCLEOTIDE SEQUENCE [LARGE SCALE GENOMIC DNA]</scope>
    <source>
        <tissue evidence="1">Leaf</tissue>
    </source>
</reference>
<gene>
    <name evidence="1" type="ORF">MANES_S094600</name>
</gene>
<dbReference type="EMBL" id="KV451096">
    <property type="protein sequence ID" value="OAY21354.1"/>
    <property type="molecule type" value="Genomic_DNA"/>
</dbReference>
<dbReference type="AlphaFoldDB" id="A0A199U9J6"/>
<evidence type="ECO:0000313" key="1">
    <source>
        <dbReference type="EMBL" id="OAY21354.1"/>
    </source>
</evidence>